<protein>
    <submittedName>
        <fullName evidence="1">Uncharacterized protein</fullName>
    </submittedName>
</protein>
<gene>
    <name evidence="1" type="ORF">L2E82_41257</name>
</gene>
<evidence type="ECO:0000313" key="1">
    <source>
        <dbReference type="EMBL" id="KAI3711281.1"/>
    </source>
</evidence>
<dbReference type="EMBL" id="CM042015">
    <property type="protein sequence ID" value="KAI3711281.1"/>
    <property type="molecule type" value="Genomic_DNA"/>
</dbReference>
<proteinExistence type="predicted"/>
<evidence type="ECO:0000313" key="2">
    <source>
        <dbReference type="Proteomes" id="UP001055811"/>
    </source>
</evidence>
<accession>A0ACB9AP55</accession>
<comment type="caution">
    <text evidence="1">The sequence shown here is derived from an EMBL/GenBank/DDBJ whole genome shotgun (WGS) entry which is preliminary data.</text>
</comment>
<keyword evidence="2" id="KW-1185">Reference proteome</keyword>
<sequence length="194" mass="22722">MDKFDNIWQHSMIEHVFEDGTVKFQGEASIKVDVIIHCTGYQYHIPFLKTKGLVVVEENRVVPTYGHVFLPQLAPRLSFVGLFNMGMTFLPAELQSKWISQALSGNVLLPSEKEMMHDVEQVYKQMEERGIPKTCTHSLNHKMDYMDWLSDQLKITRPPQKLKDFYARFIERFHNDHEGFREAFEDNLLIEDGM</sequence>
<name>A0ACB9AP55_CICIN</name>
<dbReference type="Proteomes" id="UP001055811">
    <property type="component" value="Linkage Group LG07"/>
</dbReference>
<reference evidence="1 2" key="2">
    <citation type="journal article" date="2022" name="Mol. Ecol. Resour.">
        <title>The genomes of chicory, endive, great burdock and yacon provide insights into Asteraceae paleo-polyploidization history and plant inulin production.</title>
        <authorList>
            <person name="Fan W."/>
            <person name="Wang S."/>
            <person name="Wang H."/>
            <person name="Wang A."/>
            <person name="Jiang F."/>
            <person name="Liu H."/>
            <person name="Zhao H."/>
            <person name="Xu D."/>
            <person name="Zhang Y."/>
        </authorList>
    </citation>
    <scope>NUCLEOTIDE SEQUENCE [LARGE SCALE GENOMIC DNA]</scope>
    <source>
        <strain evidence="2">cv. Punajuju</strain>
        <tissue evidence="1">Leaves</tissue>
    </source>
</reference>
<organism evidence="1 2">
    <name type="scientific">Cichorium intybus</name>
    <name type="common">Chicory</name>
    <dbReference type="NCBI Taxonomy" id="13427"/>
    <lineage>
        <taxon>Eukaryota</taxon>
        <taxon>Viridiplantae</taxon>
        <taxon>Streptophyta</taxon>
        <taxon>Embryophyta</taxon>
        <taxon>Tracheophyta</taxon>
        <taxon>Spermatophyta</taxon>
        <taxon>Magnoliopsida</taxon>
        <taxon>eudicotyledons</taxon>
        <taxon>Gunneridae</taxon>
        <taxon>Pentapetalae</taxon>
        <taxon>asterids</taxon>
        <taxon>campanulids</taxon>
        <taxon>Asterales</taxon>
        <taxon>Asteraceae</taxon>
        <taxon>Cichorioideae</taxon>
        <taxon>Cichorieae</taxon>
        <taxon>Cichoriinae</taxon>
        <taxon>Cichorium</taxon>
    </lineage>
</organism>
<reference evidence="2" key="1">
    <citation type="journal article" date="2022" name="Mol. Ecol. Resour.">
        <title>The genomes of chicory, endive, great burdock and yacon provide insights into Asteraceae palaeo-polyploidization history and plant inulin production.</title>
        <authorList>
            <person name="Fan W."/>
            <person name="Wang S."/>
            <person name="Wang H."/>
            <person name="Wang A."/>
            <person name="Jiang F."/>
            <person name="Liu H."/>
            <person name="Zhao H."/>
            <person name="Xu D."/>
            <person name="Zhang Y."/>
        </authorList>
    </citation>
    <scope>NUCLEOTIDE SEQUENCE [LARGE SCALE GENOMIC DNA]</scope>
    <source>
        <strain evidence="2">cv. Punajuju</strain>
    </source>
</reference>